<dbReference type="Pfam" id="PF01335">
    <property type="entry name" value="DED"/>
    <property type="match status" value="2"/>
</dbReference>
<dbReference type="SUPFAM" id="SSF47986">
    <property type="entry name" value="DEATH domain"/>
    <property type="match status" value="2"/>
</dbReference>
<comment type="caution">
    <text evidence="20">The sequence shown here is derived from an EMBL/GenBank/DDBJ whole genome shotgun (WGS) entry which is preliminary data.</text>
</comment>
<dbReference type="InterPro" id="IPR029030">
    <property type="entry name" value="Caspase-like_dom_sf"/>
</dbReference>
<keyword evidence="21" id="KW-1185">Reference proteome</keyword>
<dbReference type="SMART" id="SM00031">
    <property type="entry name" value="DED"/>
    <property type="match status" value="2"/>
</dbReference>
<dbReference type="GO" id="GO:0005737">
    <property type="term" value="C:cytoplasm"/>
    <property type="evidence" value="ECO:0007669"/>
    <property type="project" value="UniProtKB-SubCell"/>
</dbReference>
<protein>
    <recommendedName>
        <fullName evidence="15">Caspase-8</fullName>
        <ecNumber evidence="14">3.4.22.61</ecNumber>
    </recommendedName>
</protein>
<evidence type="ECO:0000313" key="21">
    <source>
        <dbReference type="Proteomes" id="UP001195483"/>
    </source>
</evidence>
<dbReference type="CDD" id="cd08792">
    <property type="entry name" value="DED_Caspase_8_10_r1"/>
    <property type="match status" value="1"/>
</dbReference>
<dbReference type="InterPro" id="IPR001309">
    <property type="entry name" value="Pept_C14_p20"/>
</dbReference>
<dbReference type="Gene3D" id="1.10.533.10">
    <property type="entry name" value="Death Domain, Fas"/>
    <property type="match status" value="2"/>
</dbReference>
<comment type="similarity">
    <text evidence="3 16">Belongs to the peptidase C14A family.</text>
</comment>
<keyword evidence="11" id="KW-0865">Zymogen</keyword>
<dbReference type="PROSITE" id="PS01121">
    <property type="entry name" value="CASPASE_HIS"/>
    <property type="match status" value="1"/>
</dbReference>
<dbReference type="AlphaFoldDB" id="A0AAE0SDA0"/>
<dbReference type="CDD" id="cd00032">
    <property type="entry name" value="CASc"/>
    <property type="match status" value="1"/>
</dbReference>
<dbReference type="GO" id="GO:0032991">
    <property type="term" value="C:protein-containing complex"/>
    <property type="evidence" value="ECO:0007669"/>
    <property type="project" value="UniProtKB-ARBA"/>
</dbReference>
<evidence type="ECO:0000256" key="2">
    <source>
        <dbReference type="ARBA" id="ARBA00004496"/>
    </source>
</evidence>
<dbReference type="GO" id="GO:0051604">
    <property type="term" value="P:protein maturation"/>
    <property type="evidence" value="ECO:0007669"/>
    <property type="project" value="UniProtKB-ARBA"/>
</dbReference>
<dbReference type="PROSITE" id="PS50207">
    <property type="entry name" value="CASPASE_P10"/>
    <property type="match status" value="1"/>
</dbReference>
<dbReference type="InterPro" id="IPR015917">
    <property type="entry name" value="Pept_C14A"/>
</dbReference>
<feature type="domain" description="Caspase family p10" evidence="18">
    <location>
        <begin position="528"/>
        <end position="616"/>
    </location>
</feature>
<evidence type="ECO:0000259" key="19">
    <source>
        <dbReference type="PROSITE" id="PS50208"/>
    </source>
</evidence>
<evidence type="ECO:0000256" key="5">
    <source>
        <dbReference type="ARBA" id="ARBA00022553"/>
    </source>
</evidence>
<keyword evidence="12" id="KW-0539">Nucleus</keyword>
<evidence type="ECO:0000256" key="14">
    <source>
        <dbReference type="ARBA" id="ARBA00066479"/>
    </source>
</evidence>
<dbReference type="GO" id="GO:0042981">
    <property type="term" value="P:regulation of apoptotic process"/>
    <property type="evidence" value="ECO:0007669"/>
    <property type="project" value="InterPro"/>
</dbReference>
<evidence type="ECO:0000256" key="8">
    <source>
        <dbReference type="ARBA" id="ARBA00022737"/>
    </source>
</evidence>
<reference evidence="20" key="3">
    <citation type="submission" date="2023-05" db="EMBL/GenBank/DDBJ databases">
        <authorList>
            <person name="Smith C.H."/>
        </authorList>
    </citation>
    <scope>NUCLEOTIDE SEQUENCE</scope>
    <source>
        <strain evidence="20">CHS0354</strain>
        <tissue evidence="20">Mantle</tissue>
    </source>
</reference>
<evidence type="ECO:0000256" key="6">
    <source>
        <dbReference type="ARBA" id="ARBA00022670"/>
    </source>
</evidence>
<dbReference type="InterPro" id="IPR002138">
    <property type="entry name" value="Pept_C14_p10"/>
</dbReference>
<evidence type="ECO:0000256" key="10">
    <source>
        <dbReference type="ARBA" id="ARBA00022807"/>
    </source>
</evidence>
<gene>
    <name evidence="20" type="ORF">CHS0354_021095</name>
</gene>
<feature type="domain" description="Caspase family p20" evidence="19">
    <location>
        <begin position="377"/>
        <end position="508"/>
    </location>
</feature>
<comment type="catalytic activity">
    <reaction evidence="13">
        <text>Strict requirement for Asp at position P1 and has a preferred cleavage sequence of (Leu/Asp/Val)-Glu-Thr-Asp-|-(Gly/Ser/Ala).</text>
        <dbReference type="EC" id="3.4.22.61"/>
    </reaction>
</comment>
<evidence type="ECO:0000256" key="4">
    <source>
        <dbReference type="ARBA" id="ARBA00022490"/>
    </source>
</evidence>
<evidence type="ECO:0000256" key="3">
    <source>
        <dbReference type="ARBA" id="ARBA00010134"/>
    </source>
</evidence>
<dbReference type="InterPro" id="IPR001875">
    <property type="entry name" value="DED_dom"/>
</dbReference>
<evidence type="ECO:0000256" key="12">
    <source>
        <dbReference type="ARBA" id="ARBA00023242"/>
    </source>
</evidence>
<dbReference type="InterPro" id="IPR011029">
    <property type="entry name" value="DEATH-like_dom_sf"/>
</dbReference>
<dbReference type="Pfam" id="PF00656">
    <property type="entry name" value="Peptidase_C14"/>
    <property type="match status" value="1"/>
</dbReference>
<comment type="subcellular location">
    <subcellularLocation>
        <location evidence="2">Cytoplasm</location>
    </subcellularLocation>
    <subcellularLocation>
        <location evidence="1">Nucleus</location>
    </subcellularLocation>
</comment>
<dbReference type="InterPro" id="IPR033139">
    <property type="entry name" value="Caspase_cys_AS"/>
</dbReference>
<dbReference type="SUPFAM" id="SSF52129">
    <property type="entry name" value="Caspase-like"/>
    <property type="match status" value="1"/>
</dbReference>
<keyword evidence="8" id="KW-0677">Repeat</keyword>
<keyword evidence="5" id="KW-0597">Phosphoprotein</keyword>
<dbReference type="InterPro" id="IPR011600">
    <property type="entry name" value="Pept_C14_caspase"/>
</dbReference>
<dbReference type="SMART" id="SM00115">
    <property type="entry name" value="CASc"/>
    <property type="match status" value="1"/>
</dbReference>
<dbReference type="PANTHER" id="PTHR48169:SF7">
    <property type="entry name" value="CASPASE 10"/>
    <property type="match status" value="1"/>
</dbReference>
<name>A0AAE0SDA0_9BIVA</name>
<keyword evidence="10" id="KW-0788">Thiol protease</keyword>
<evidence type="ECO:0000259" key="17">
    <source>
        <dbReference type="PROSITE" id="PS50168"/>
    </source>
</evidence>
<evidence type="ECO:0000256" key="16">
    <source>
        <dbReference type="RuleBase" id="RU003971"/>
    </source>
</evidence>
<reference evidence="20" key="1">
    <citation type="journal article" date="2021" name="Genome Biol. Evol.">
        <title>A High-Quality Reference Genome for a Parasitic Bivalve with Doubly Uniparental Inheritance (Bivalvia: Unionida).</title>
        <authorList>
            <person name="Smith C.H."/>
        </authorList>
    </citation>
    <scope>NUCLEOTIDE SEQUENCE</scope>
    <source>
        <strain evidence="20">CHS0354</strain>
    </source>
</reference>
<evidence type="ECO:0000256" key="11">
    <source>
        <dbReference type="ARBA" id="ARBA00023145"/>
    </source>
</evidence>
<evidence type="ECO:0000259" key="18">
    <source>
        <dbReference type="PROSITE" id="PS50207"/>
    </source>
</evidence>
<dbReference type="PRINTS" id="PR00376">
    <property type="entry name" value="IL1BCENZYME"/>
</dbReference>
<evidence type="ECO:0000256" key="9">
    <source>
        <dbReference type="ARBA" id="ARBA00022801"/>
    </source>
</evidence>
<dbReference type="GO" id="GO:0005634">
    <property type="term" value="C:nucleus"/>
    <property type="evidence" value="ECO:0007669"/>
    <property type="project" value="UniProtKB-SubCell"/>
</dbReference>
<proteinExistence type="inferred from homology"/>
<evidence type="ECO:0000256" key="13">
    <source>
        <dbReference type="ARBA" id="ARBA00051626"/>
    </source>
</evidence>
<feature type="domain" description="DED" evidence="17">
    <location>
        <begin position="115"/>
        <end position="196"/>
    </location>
</feature>
<dbReference type="GO" id="GO:0006508">
    <property type="term" value="P:proteolysis"/>
    <property type="evidence" value="ECO:0007669"/>
    <property type="project" value="UniProtKB-KW"/>
</dbReference>
<evidence type="ECO:0000256" key="7">
    <source>
        <dbReference type="ARBA" id="ARBA00022703"/>
    </source>
</evidence>
<evidence type="ECO:0000256" key="1">
    <source>
        <dbReference type="ARBA" id="ARBA00004123"/>
    </source>
</evidence>
<dbReference type="Gene3D" id="3.40.50.1460">
    <property type="match status" value="1"/>
</dbReference>
<keyword evidence="4" id="KW-0963">Cytoplasm</keyword>
<dbReference type="GO" id="GO:0004197">
    <property type="term" value="F:cysteine-type endopeptidase activity"/>
    <property type="evidence" value="ECO:0007669"/>
    <property type="project" value="InterPro"/>
</dbReference>
<keyword evidence="6" id="KW-0645">Protease</keyword>
<organism evidence="20 21">
    <name type="scientific">Potamilus streckersoni</name>
    <dbReference type="NCBI Taxonomy" id="2493646"/>
    <lineage>
        <taxon>Eukaryota</taxon>
        <taxon>Metazoa</taxon>
        <taxon>Spiralia</taxon>
        <taxon>Lophotrochozoa</taxon>
        <taxon>Mollusca</taxon>
        <taxon>Bivalvia</taxon>
        <taxon>Autobranchia</taxon>
        <taxon>Heteroconchia</taxon>
        <taxon>Palaeoheterodonta</taxon>
        <taxon>Unionida</taxon>
        <taxon>Unionoidea</taxon>
        <taxon>Unionidae</taxon>
        <taxon>Ambleminae</taxon>
        <taxon>Lampsilini</taxon>
        <taxon>Potamilus</taxon>
    </lineage>
</organism>
<dbReference type="PROSITE" id="PS50208">
    <property type="entry name" value="CASPASE_P20"/>
    <property type="match status" value="1"/>
</dbReference>
<dbReference type="PANTHER" id="PTHR48169">
    <property type="entry name" value="DED DOMAIN-CONTAINING PROTEIN"/>
    <property type="match status" value="1"/>
</dbReference>
<dbReference type="FunFam" id="3.40.50.1460:FF:000008">
    <property type="entry name" value="caspase-8 isoform X1"/>
    <property type="match status" value="1"/>
</dbReference>
<dbReference type="EC" id="3.4.22.61" evidence="14"/>
<feature type="domain" description="DED" evidence="17">
    <location>
        <begin position="20"/>
        <end position="98"/>
    </location>
</feature>
<dbReference type="PROSITE" id="PS01122">
    <property type="entry name" value="CASPASE_CYS"/>
    <property type="match status" value="1"/>
</dbReference>
<evidence type="ECO:0000313" key="20">
    <source>
        <dbReference type="EMBL" id="KAK3589766.1"/>
    </source>
</evidence>
<keyword evidence="7" id="KW-0053">Apoptosis</keyword>
<evidence type="ECO:0000256" key="15">
    <source>
        <dbReference type="ARBA" id="ARBA00068172"/>
    </source>
</evidence>
<dbReference type="Proteomes" id="UP001195483">
    <property type="component" value="Unassembled WGS sequence"/>
</dbReference>
<dbReference type="GO" id="GO:0005886">
    <property type="term" value="C:plasma membrane"/>
    <property type="evidence" value="ECO:0007669"/>
    <property type="project" value="UniProtKB-ARBA"/>
</dbReference>
<dbReference type="PROSITE" id="PS50168">
    <property type="entry name" value="DED"/>
    <property type="match status" value="2"/>
</dbReference>
<dbReference type="InterPro" id="IPR016129">
    <property type="entry name" value="Caspase_his_AS"/>
</dbReference>
<reference evidence="20" key="2">
    <citation type="journal article" date="2021" name="Genome Biol. Evol.">
        <title>Developing a high-quality reference genome for a parasitic bivalve with doubly uniparental inheritance (Bivalvia: Unionida).</title>
        <authorList>
            <person name="Smith C.H."/>
        </authorList>
    </citation>
    <scope>NUCLEOTIDE SEQUENCE</scope>
    <source>
        <strain evidence="20">CHS0354</strain>
        <tissue evidence="20">Mantle</tissue>
    </source>
</reference>
<keyword evidence="9" id="KW-0378">Hydrolase</keyword>
<accession>A0AAE0SDA0</accession>
<dbReference type="EMBL" id="JAEAOA010001293">
    <property type="protein sequence ID" value="KAK3589766.1"/>
    <property type="molecule type" value="Genomic_DNA"/>
</dbReference>
<dbReference type="GO" id="GO:0006915">
    <property type="term" value="P:apoptotic process"/>
    <property type="evidence" value="ECO:0007669"/>
    <property type="project" value="UniProtKB-KW"/>
</dbReference>
<sequence>MAGLYDIDAVRVPNGSYENGFLVRLIHLDDDLGEKDIEGIKFLCCDVIPGSRLEKCRKGIEIFQYLIERKLITEENIDLLVECLCRINRLDWIKKLNFKPDDVKQKVNTATTLNPFRVMLFNIAEDISVEEVSKIRYYLQNIVSGHQSRNISSCTTMVEAFTFCEKMGLLDETNIQIIYEMLKILKRDDLVDEVDDYAEKTGLRQSPQCLSDYHIQNQVNRTGSSSIHVDPMEISESSQRLGPVTVQPFLHGNSMLFPHPENTQPGCIPNRGLSVAPLTYDVISALNTNVNYELNTSGVENTYGTSQNPPCQFRNEASSTLELEMGRRTPIVAAGVATGFNYSVPHRGSQVVPSGAPIKHSQEQTELLERYKMDAEPRGICLIINNKKFFQEENDPRSRKLEDREGTDVDCEKLQNLFSKLHFKVEIQCDQTDQQIRKLMIDTSRKDHSEYDCFVCCVLTHGTEGNILGSNGKEIPILNLTCFFRSDFCPSLAGKPKVFFFQACQGSEKQSGYKMEQALPDIVEDAPTREMIPNEADFLFGFATVAGYSSYRSRSKGSWYINKLVQMLETYHERIDVLSILVRVNDAVCKGDAHFDSKVYKQTPAPMFTLRKQLYF</sequence>